<reference evidence="1 2" key="1">
    <citation type="submission" date="2024-05" db="EMBL/GenBank/DDBJ databases">
        <title>Genome sequencing and assembly of Indian major carp, Cirrhinus mrigala (Hamilton, 1822).</title>
        <authorList>
            <person name="Mohindra V."/>
            <person name="Chowdhury L.M."/>
            <person name="Lal K."/>
            <person name="Jena J.K."/>
        </authorList>
    </citation>
    <scope>NUCLEOTIDE SEQUENCE [LARGE SCALE GENOMIC DNA]</scope>
    <source>
        <strain evidence="1">CM1030</strain>
        <tissue evidence="1">Blood</tissue>
    </source>
</reference>
<evidence type="ECO:0000313" key="2">
    <source>
        <dbReference type="Proteomes" id="UP001529510"/>
    </source>
</evidence>
<gene>
    <name evidence="1" type="ORF">M9458_004631</name>
</gene>
<dbReference type="AlphaFoldDB" id="A0ABD0RSJ2"/>
<dbReference type="PANTHER" id="PTHR16155:SF18">
    <property type="entry name" value="STERILE ALPHA MOTIF DOMAIN-CONTAINING PROTEIN 9-LIKE"/>
    <property type="match status" value="1"/>
</dbReference>
<comment type="caution">
    <text evidence="1">The sequence shown here is derived from an EMBL/GenBank/DDBJ whole genome shotgun (WGS) entry which is preliminary data.</text>
</comment>
<feature type="non-terminal residue" evidence="1">
    <location>
        <position position="1"/>
    </location>
</feature>
<organism evidence="1 2">
    <name type="scientific">Cirrhinus mrigala</name>
    <name type="common">Mrigala</name>
    <dbReference type="NCBI Taxonomy" id="683832"/>
    <lineage>
        <taxon>Eukaryota</taxon>
        <taxon>Metazoa</taxon>
        <taxon>Chordata</taxon>
        <taxon>Craniata</taxon>
        <taxon>Vertebrata</taxon>
        <taxon>Euteleostomi</taxon>
        <taxon>Actinopterygii</taxon>
        <taxon>Neopterygii</taxon>
        <taxon>Teleostei</taxon>
        <taxon>Ostariophysi</taxon>
        <taxon>Cypriniformes</taxon>
        <taxon>Cyprinidae</taxon>
        <taxon>Labeoninae</taxon>
        <taxon>Labeonini</taxon>
        <taxon>Cirrhinus</taxon>
    </lineage>
</organism>
<dbReference type="Proteomes" id="UP001529510">
    <property type="component" value="Unassembled WGS sequence"/>
</dbReference>
<keyword evidence="2" id="KW-1185">Reference proteome</keyword>
<name>A0ABD0RSJ2_CIRMR</name>
<evidence type="ECO:0000313" key="1">
    <source>
        <dbReference type="EMBL" id="KAL0201444.1"/>
    </source>
</evidence>
<accession>A0ABD0RSJ2</accession>
<proteinExistence type="predicted"/>
<protein>
    <submittedName>
        <fullName evidence="1">Uncharacterized protein</fullName>
    </submittedName>
</protein>
<dbReference type="PANTHER" id="PTHR16155">
    <property type="entry name" value="DED DOMAIN-CONTAINING PROTEIN"/>
    <property type="match status" value="1"/>
</dbReference>
<sequence>LLKDILQDVGTQHQYPEPFYLAILLLWPGKDVKSTGIKTYVDKIRSSARKNLSHMYRTRSTIAHFFLGTSEGIQRLVTKVSLDRSENVSTVKNRNILWQTGEIFKETPINSKLLRVSGTIEQGEVFTEYGNLKIPLRPAFLGGVRSGYSTENVSFYIGFAMDGPLAYDIQYEDDR</sequence>
<dbReference type="EMBL" id="JAMKFB020000002">
    <property type="protein sequence ID" value="KAL0201444.1"/>
    <property type="molecule type" value="Genomic_DNA"/>
</dbReference>